<dbReference type="InterPro" id="IPR014710">
    <property type="entry name" value="RmlC-like_jellyroll"/>
</dbReference>
<name>A0A919F5F4_9XANT</name>
<accession>A0A919F5F4</accession>
<dbReference type="SUPFAM" id="SSF51182">
    <property type="entry name" value="RmlC-like cupins"/>
    <property type="match status" value="1"/>
</dbReference>
<proteinExistence type="predicted"/>
<dbReference type="InterPro" id="IPR011051">
    <property type="entry name" value="RmlC_Cupin_sf"/>
</dbReference>
<dbReference type="PANTHER" id="PTHR37943:SF1">
    <property type="entry name" value="PROTEIN VES"/>
    <property type="match status" value="1"/>
</dbReference>
<reference evidence="1" key="2">
    <citation type="submission" date="2020-09" db="EMBL/GenBank/DDBJ databases">
        <authorList>
            <person name="Sun Q."/>
            <person name="Ohkuma M."/>
        </authorList>
    </citation>
    <scope>NUCLEOTIDE SEQUENCE</scope>
    <source>
        <strain evidence="1">JCM 13306</strain>
    </source>
</reference>
<dbReference type="InterPro" id="IPR010282">
    <property type="entry name" value="Uncharacterised_HutD/Ves"/>
</dbReference>
<dbReference type="CDD" id="cd20293">
    <property type="entry name" value="cupin_HutD_N"/>
    <property type="match status" value="1"/>
</dbReference>
<dbReference type="Gene3D" id="2.60.120.10">
    <property type="entry name" value="Jelly Rolls"/>
    <property type="match status" value="1"/>
</dbReference>
<sequence>MIAAADYRRERWRNGLGWTREILRLPGDGDWSLRLSIAEIERDAAFSAFPGVERELVLLQGNGVRLRFEDGRVETLLSPYQRARFPGEALVAGELIDGVTHDFNAMWRRDALQVDVLHRPLAGRMVFFTEPGVAWAIHLLAGQARFDAGSGLGGMAAGDTAWLGAGTREGHGVDGAGELLAVRIRPA</sequence>
<evidence type="ECO:0008006" key="3">
    <source>
        <dbReference type="Google" id="ProtNLM"/>
    </source>
</evidence>
<dbReference type="PANTHER" id="PTHR37943">
    <property type="entry name" value="PROTEIN VES"/>
    <property type="match status" value="1"/>
</dbReference>
<protein>
    <recommendedName>
        <fullName evidence="3">HutD family protein</fullName>
    </recommendedName>
</protein>
<comment type="caution">
    <text evidence="1">The sequence shown here is derived from an EMBL/GenBank/DDBJ whole genome shotgun (WGS) entry which is preliminary data.</text>
</comment>
<organism evidence="1 2">
    <name type="scientific">Xanthomonas boreopolis</name>
    <dbReference type="NCBI Taxonomy" id="86183"/>
    <lineage>
        <taxon>Bacteria</taxon>
        <taxon>Pseudomonadati</taxon>
        <taxon>Pseudomonadota</taxon>
        <taxon>Gammaproteobacteria</taxon>
        <taxon>Lysobacterales</taxon>
        <taxon>Lysobacteraceae</taxon>
        <taxon>Xanthomonas</taxon>
    </lineage>
</organism>
<dbReference type="EMBL" id="BNBA01000003">
    <property type="protein sequence ID" value="GHH48187.1"/>
    <property type="molecule type" value="Genomic_DNA"/>
</dbReference>
<evidence type="ECO:0000313" key="1">
    <source>
        <dbReference type="EMBL" id="GHH48187.1"/>
    </source>
</evidence>
<dbReference type="Proteomes" id="UP000623958">
    <property type="component" value="Unassembled WGS sequence"/>
</dbReference>
<keyword evidence="2" id="KW-1185">Reference proteome</keyword>
<evidence type="ECO:0000313" key="2">
    <source>
        <dbReference type="Proteomes" id="UP000623958"/>
    </source>
</evidence>
<reference evidence="1" key="1">
    <citation type="journal article" date="2014" name="Int. J. Syst. Evol. Microbiol.">
        <title>Complete genome sequence of Corynebacterium casei LMG S-19264T (=DSM 44701T), isolated from a smear-ripened cheese.</title>
        <authorList>
            <consortium name="US DOE Joint Genome Institute (JGI-PGF)"/>
            <person name="Walter F."/>
            <person name="Albersmeier A."/>
            <person name="Kalinowski J."/>
            <person name="Ruckert C."/>
        </authorList>
    </citation>
    <scope>NUCLEOTIDE SEQUENCE</scope>
    <source>
        <strain evidence="1">JCM 13306</strain>
    </source>
</reference>
<dbReference type="Pfam" id="PF05962">
    <property type="entry name" value="HutD"/>
    <property type="match status" value="1"/>
</dbReference>
<dbReference type="AlphaFoldDB" id="A0A919F5F4"/>
<gene>
    <name evidence="1" type="ORF">GCM10009090_05720</name>
</gene>